<evidence type="ECO:0000313" key="4">
    <source>
        <dbReference type="EMBL" id="AMQ35849.1"/>
    </source>
</evidence>
<dbReference type="EMBL" id="KU529791">
    <property type="protein sequence ID" value="AMQ35615.1"/>
    <property type="molecule type" value="Genomic_DNA"/>
</dbReference>
<dbReference type="KEGG" id="vg:912168"/>
<dbReference type="RefSeq" id="NP_068222.1">
    <property type="nucleotide sequence ID" value="NC_002593.1"/>
</dbReference>
<keyword evidence="10" id="KW-1185">Reference proteome</keyword>
<evidence type="ECO:0000313" key="3">
    <source>
        <dbReference type="EMBL" id="AMQ35732.1"/>
    </source>
</evidence>
<evidence type="ECO:0000313" key="7">
    <source>
        <dbReference type="EMBL" id="QKV49928.1"/>
    </source>
</evidence>
<organism evidence="1 10">
    <name type="scientific">Plutella xylostella granulovirus</name>
    <dbReference type="NCBI Taxonomy" id="98383"/>
    <lineage>
        <taxon>Viruses</taxon>
        <taxon>Viruses incertae sedis</taxon>
        <taxon>Naldaviricetes</taxon>
        <taxon>Lefavirales</taxon>
        <taxon>Baculoviridae</taxon>
        <taxon>Betabaculovirus</taxon>
        <taxon>Betabaculovirus pluxylostellae</taxon>
    </lineage>
</organism>
<sequence length="105" mass="12311">MHYVTFENFNFPVLLCEDRHFYFGLFEVQHHFKIKCVNVEQCKRYQNKLFIPYISLVILLTANGVPYKRYESLVNSVPNIPDAITTIGDDVKIIKQFVTISPNLL</sequence>
<evidence type="ECO:0000313" key="6">
    <source>
        <dbReference type="EMBL" id="ANY57522.1"/>
    </source>
</evidence>
<evidence type="ECO:0000313" key="1">
    <source>
        <dbReference type="EMBL" id="AAG27301.1"/>
    </source>
</evidence>
<reference evidence="7" key="4">
    <citation type="submission" date="2019-06" db="EMBL/GenBank/DDBJ databases">
        <title>Plutella xylostella granulovirus.</title>
        <authorList>
            <person name="Li L."/>
            <person name="Zhang M."/>
        </authorList>
    </citation>
    <scope>NUCLEOTIDE SEQUENCE</scope>
    <source>
        <strain evidence="8">PlxyGV_B</strain>
        <strain evidence="9">PlxyGV_NW</strain>
        <strain evidence="7">PlxyGV_W</strain>
    </source>
</reference>
<dbReference type="EMBL" id="MN099285">
    <property type="protein sequence ID" value="QKV50046.1"/>
    <property type="molecule type" value="Genomic_DNA"/>
</dbReference>
<dbReference type="EMBL" id="KU529792">
    <property type="protein sequence ID" value="AMQ35732.1"/>
    <property type="molecule type" value="Genomic_DNA"/>
</dbReference>
<reference evidence="1 10" key="1">
    <citation type="journal article" date="2000" name="Virology">
        <title>Sequence analysis of the Plutella xylostella granulovirus genome.</title>
        <authorList>
            <person name="Hashimoto Y."/>
            <person name="Hayakawa T."/>
            <person name="Ueno Y."/>
            <person name="Fujita T."/>
            <person name="Sano Y."/>
            <person name="Matsumoto T."/>
        </authorList>
    </citation>
    <scope>NUCLEOTIDE SEQUENCE [LARGE SCALE GENOMIC DNA]</scope>
    <source>
        <strain evidence="1 10">K1</strain>
    </source>
</reference>
<protein>
    <submittedName>
        <fullName evidence="6 7">ORF3 protein</fullName>
    </submittedName>
    <submittedName>
        <fullName evidence="2">PxGV-Corf3 protein</fullName>
    </submittedName>
    <submittedName>
        <fullName evidence="3">PxGV-Korf3 protein</fullName>
    </submittedName>
    <submittedName>
        <fullName evidence="4">PxGV-Morf3 protein</fullName>
    </submittedName>
    <submittedName>
        <fullName evidence="5">PxGV-Torf3 protein</fullName>
    </submittedName>
    <submittedName>
        <fullName evidence="1">PxORF3 peptide</fullName>
    </submittedName>
</protein>
<gene>
    <name evidence="1" type="primary">Pxorf3</name>
    <name evidence="7" type="synonym">ORF3</name>
    <name evidence="6" type="synonym">PlxyGV003</name>
    <name evidence="2" type="synonym">PxGV-Corf3</name>
    <name evidence="3" type="synonym">PxGV-Korf3</name>
    <name evidence="4" type="synonym">PxGV-Morf3</name>
    <name evidence="5" type="synonym">PxGV-Torf3</name>
</gene>
<dbReference type="GeneID" id="912168"/>
<name>Q9JGU7_9BBAC</name>
<evidence type="ECO:0000313" key="2">
    <source>
        <dbReference type="EMBL" id="AMQ35615.1"/>
    </source>
</evidence>
<dbReference type="EMBL" id="MN099286">
    <property type="protein sequence ID" value="QKV50164.1"/>
    <property type="molecule type" value="Genomic_DNA"/>
</dbReference>
<reference evidence="2" key="3">
    <citation type="submission" date="2016-01" db="EMBL/GenBank/DDBJ databases">
        <title>Complete Genome Sequences of Four Plutella xylostella Granulovirus Isolates.</title>
        <authorList>
            <person name="Spence R.J."/>
            <person name="Noune C."/>
            <person name="Hauxwell C."/>
        </authorList>
    </citation>
    <scope>NUCLEOTIDE SEQUENCE</scope>
    <source>
        <strain evidence="2">PxGV_C</strain>
        <strain evidence="3">PxGV_K</strain>
        <strain evidence="4">PxGV_M</strain>
        <strain evidence="5">PxGV_T</strain>
    </source>
</reference>
<evidence type="ECO:0000313" key="10">
    <source>
        <dbReference type="Proteomes" id="UP000201310"/>
    </source>
</evidence>
<evidence type="ECO:0000313" key="5">
    <source>
        <dbReference type="EMBL" id="AMQ35966.1"/>
    </source>
</evidence>
<evidence type="ECO:0000313" key="9">
    <source>
        <dbReference type="EMBL" id="QKV50164.1"/>
    </source>
</evidence>
<dbReference type="EMBL" id="KU666537">
    <property type="protein sequence ID" value="ANY57522.1"/>
    <property type="molecule type" value="Genomic_DNA"/>
</dbReference>
<proteinExistence type="predicted"/>
<accession>Q9JGU7</accession>
<dbReference type="EMBL" id="AF270937">
    <property type="protein sequence ID" value="AAG27301.1"/>
    <property type="molecule type" value="Genomic_DNA"/>
</dbReference>
<dbReference type="EMBL" id="KU529793">
    <property type="protein sequence ID" value="AMQ35849.1"/>
    <property type="molecule type" value="Genomic_DNA"/>
</dbReference>
<evidence type="ECO:0000313" key="8">
    <source>
        <dbReference type="EMBL" id="QKV50046.1"/>
    </source>
</evidence>
<dbReference type="EMBL" id="KU529794">
    <property type="protein sequence ID" value="AMQ35966.1"/>
    <property type="molecule type" value="Genomic_DNA"/>
</dbReference>
<dbReference type="Proteomes" id="UP000201310">
    <property type="component" value="Segment"/>
</dbReference>
<dbReference type="EMBL" id="MN099284">
    <property type="protein sequence ID" value="QKV49928.1"/>
    <property type="molecule type" value="Genomic_DNA"/>
</dbReference>
<reference evidence="6" key="2">
    <citation type="journal article" date="2016" name="Arch. Virol.">
        <title>The comparative analysis of complete genome sequences from two South African betabaculoviruses: Phthorimaea operculella granulovirus and Plutella xylostella granulovirus.</title>
        <authorList>
            <person name="Jukes M.D."/>
            <person name="Motsoeneng B.M."/>
            <person name="Knox C.M."/>
            <person name="Hill M.P."/>
            <person name="Moore S.D."/>
        </authorList>
    </citation>
    <scope>NUCLEOTIDE SEQUENCE</scope>
    <source>
        <strain evidence="6">SA</strain>
    </source>
</reference>